<proteinExistence type="inferred from homology"/>
<organism evidence="16">
    <name type="scientific">Oscillatoriales cyanobacterium SpSt-418</name>
    <dbReference type="NCBI Taxonomy" id="2282169"/>
    <lineage>
        <taxon>Bacteria</taxon>
        <taxon>Bacillati</taxon>
        <taxon>Cyanobacteriota</taxon>
        <taxon>Cyanophyceae</taxon>
        <taxon>Oscillatoriophycideae</taxon>
        <taxon>Oscillatoriales</taxon>
    </lineage>
</organism>
<dbReference type="UniPathway" id="UPA00050">
    <property type="reaction ID" value="UER00064"/>
</dbReference>
<dbReference type="PANTHER" id="PTHR20861:SF1">
    <property type="entry name" value="HOMOSERINE KINASE"/>
    <property type="match status" value="1"/>
</dbReference>
<dbReference type="EC" id="2.7.1.39" evidence="3 13"/>
<evidence type="ECO:0000256" key="8">
    <source>
        <dbReference type="ARBA" id="ARBA00022741"/>
    </source>
</evidence>
<comment type="caution">
    <text evidence="16">The sequence shown here is derived from an EMBL/GenBank/DDBJ whole genome shotgun (WGS) entry which is preliminary data.</text>
</comment>
<evidence type="ECO:0000256" key="7">
    <source>
        <dbReference type="ARBA" id="ARBA00022697"/>
    </source>
</evidence>
<dbReference type="Gene3D" id="3.30.70.890">
    <property type="entry name" value="GHMP kinase, C-terminal domain"/>
    <property type="match status" value="1"/>
</dbReference>
<keyword evidence="10 13" id="KW-0067">ATP-binding</keyword>
<dbReference type="PROSITE" id="PS00627">
    <property type="entry name" value="GHMP_KINASES_ATP"/>
    <property type="match status" value="1"/>
</dbReference>
<comment type="similarity">
    <text evidence="2 13">Belongs to the GHMP kinase family. Homoserine kinase subfamily.</text>
</comment>
<evidence type="ECO:0000256" key="1">
    <source>
        <dbReference type="ARBA" id="ARBA00005015"/>
    </source>
</evidence>
<evidence type="ECO:0000256" key="9">
    <source>
        <dbReference type="ARBA" id="ARBA00022777"/>
    </source>
</evidence>
<dbReference type="PIRSF" id="PIRSF000676">
    <property type="entry name" value="Homoser_kin"/>
    <property type="match status" value="1"/>
</dbReference>
<keyword evidence="9 13" id="KW-0418">Kinase</keyword>
<evidence type="ECO:0000256" key="4">
    <source>
        <dbReference type="ARBA" id="ARBA00017858"/>
    </source>
</evidence>
<dbReference type="EMBL" id="DSRU01000110">
    <property type="protein sequence ID" value="HFM97742.1"/>
    <property type="molecule type" value="Genomic_DNA"/>
</dbReference>
<evidence type="ECO:0000256" key="10">
    <source>
        <dbReference type="ARBA" id="ARBA00022840"/>
    </source>
</evidence>
<dbReference type="SUPFAM" id="SSF54211">
    <property type="entry name" value="Ribosomal protein S5 domain 2-like"/>
    <property type="match status" value="1"/>
</dbReference>
<dbReference type="InterPro" id="IPR036554">
    <property type="entry name" value="GHMP_kinase_C_sf"/>
</dbReference>
<evidence type="ECO:0000256" key="6">
    <source>
        <dbReference type="ARBA" id="ARBA00022679"/>
    </source>
</evidence>
<feature type="domain" description="GHMP kinase N-terminal" evidence="14">
    <location>
        <begin position="65"/>
        <end position="147"/>
    </location>
</feature>
<dbReference type="Gene3D" id="3.30.230.10">
    <property type="match status" value="1"/>
</dbReference>
<evidence type="ECO:0000256" key="12">
    <source>
        <dbReference type="ARBA" id="ARBA00049954"/>
    </source>
</evidence>
<dbReference type="InterPro" id="IPR020568">
    <property type="entry name" value="Ribosomal_Su5_D2-typ_SF"/>
</dbReference>
<reference evidence="16" key="1">
    <citation type="journal article" date="2020" name="mSystems">
        <title>Genome- and Community-Level Interaction Insights into Carbon Utilization and Element Cycling Functions of Hydrothermarchaeota in Hydrothermal Sediment.</title>
        <authorList>
            <person name="Zhou Z."/>
            <person name="Liu Y."/>
            <person name="Xu W."/>
            <person name="Pan J."/>
            <person name="Luo Z.H."/>
            <person name="Li M."/>
        </authorList>
    </citation>
    <scope>NUCLEOTIDE SEQUENCE [LARGE SCALE GENOMIC DNA]</scope>
    <source>
        <strain evidence="16">SpSt-418</strain>
    </source>
</reference>
<dbReference type="HAMAP" id="MF_00384">
    <property type="entry name" value="Homoser_kinase"/>
    <property type="match status" value="1"/>
</dbReference>
<evidence type="ECO:0000313" key="16">
    <source>
        <dbReference type="EMBL" id="HFM97742.1"/>
    </source>
</evidence>
<name>A0A7C3KF48_9CYAN</name>
<dbReference type="GO" id="GO:0004413">
    <property type="term" value="F:homoserine kinase activity"/>
    <property type="evidence" value="ECO:0007669"/>
    <property type="project" value="UniProtKB-UniRule"/>
</dbReference>
<dbReference type="GO" id="GO:0005524">
    <property type="term" value="F:ATP binding"/>
    <property type="evidence" value="ECO:0007669"/>
    <property type="project" value="UniProtKB-UniRule"/>
</dbReference>
<dbReference type="PRINTS" id="PR00958">
    <property type="entry name" value="HOMSERKINASE"/>
</dbReference>
<dbReference type="InterPro" id="IPR000870">
    <property type="entry name" value="Homoserine_kinase"/>
</dbReference>
<dbReference type="InterPro" id="IPR006203">
    <property type="entry name" value="GHMP_knse_ATP-bd_CS"/>
</dbReference>
<dbReference type="GO" id="GO:0009088">
    <property type="term" value="P:threonine biosynthetic process"/>
    <property type="evidence" value="ECO:0007669"/>
    <property type="project" value="UniProtKB-UniRule"/>
</dbReference>
<keyword evidence="6 13" id="KW-0808">Transferase</keyword>
<evidence type="ECO:0000256" key="2">
    <source>
        <dbReference type="ARBA" id="ARBA00007370"/>
    </source>
</evidence>
<dbReference type="NCBIfam" id="TIGR00191">
    <property type="entry name" value="thrB"/>
    <property type="match status" value="1"/>
</dbReference>
<dbReference type="AlphaFoldDB" id="A0A7C3KF48"/>
<feature type="binding site" evidence="13">
    <location>
        <begin position="94"/>
        <end position="104"/>
    </location>
    <ligand>
        <name>ATP</name>
        <dbReference type="ChEBI" id="CHEBI:30616"/>
    </ligand>
</feature>
<dbReference type="Pfam" id="PF08544">
    <property type="entry name" value="GHMP_kinases_C"/>
    <property type="match status" value="1"/>
</dbReference>
<evidence type="ECO:0000256" key="3">
    <source>
        <dbReference type="ARBA" id="ARBA00012078"/>
    </source>
</evidence>
<comment type="catalytic activity">
    <reaction evidence="11 13">
        <text>L-homoserine + ATP = O-phospho-L-homoserine + ADP + H(+)</text>
        <dbReference type="Rhea" id="RHEA:13985"/>
        <dbReference type="ChEBI" id="CHEBI:15378"/>
        <dbReference type="ChEBI" id="CHEBI:30616"/>
        <dbReference type="ChEBI" id="CHEBI:57476"/>
        <dbReference type="ChEBI" id="CHEBI:57590"/>
        <dbReference type="ChEBI" id="CHEBI:456216"/>
        <dbReference type="EC" id="2.7.1.39"/>
    </reaction>
</comment>
<keyword evidence="5 13" id="KW-0028">Amino-acid biosynthesis</keyword>
<keyword evidence="7 13" id="KW-0791">Threonine biosynthesis</keyword>
<comment type="pathway">
    <text evidence="1 13">Amino-acid biosynthesis; L-threonine biosynthesis; L-threonine from L-aspartate: step 4/5.</text>
</comment>
<evidence type="ECO:0000256" key="11">
    <source>
        <dbReference type="ARBA" id="ARBA00049375"/>
    </source>
</evidence>
<dbReference type="InterPro" id="IPR006204">
    <property type="entry name" value="GHMP_kinase_N_dom"/>
</dbReference>
<dbReference type="GO" id="GO:0005737">
    <property type="term" value="C:cytoplasm"/>
    <property type="evidence" value="ECO:0007669"/>
    <property type="project" value="UniProtKB-SubCell"/>
</dbReference>
<dbReference type="InterPro" id="IPR013750">
    <property type="entry name" value="GHMP_kinase_C_dom"/>
</dbReference>
<evidence type="ECO:0000256" key="5">
    <source>
        <dbReference type="ARBA" id="ARBA00022605"/>
    </source>
</evidence>
<dbReference type="InterPro" id="IPR014721">
    <property type="entry name" value="Ribsml_uS5_D2-typ_fold_subgr"/>
</dbReference>
<accession>A0A7C3KF48</accession>
<comment type="subcellular location">
    <subcellularLocation>
        <location evidence="13">Cytoplasm</location>
    </subcellularLocation>
</comment>
<dbReference type="Pfam" id="PF00288">
    <property type="entry name" value="GHMP_kinases_N"/>
    <property type="match status" value="1"/>
</dbReference>
<keyword evidence="8 13" id="KW-0547">Nucleotide-binding</keyword>
<evidence type="ECO:0000256" key="13">
    <source>
        <dbReference type="HAMAP-Rule" id="MF_00384"/>
    </source>
</evidence>
<sequence>MLVVSSVSIAVPATTANIGPGFDCLGAALCLHNQFRFTVLTDSTEPVVLKVKGATNDKVGTGSDNLLYKSFQQVYQVIGQPCPPIQLEIAVNVPLARGLGSSATAIVGGLMGANVLAGNPLAQAQLVEQAIAIEGHPDNVVPAFLGGCRLTASGKDSDWEICDVPWHDSIVPVVAIPDFELSTAEARRVLPVEYSRADAIFNAAHLGLLLRALATGNADWLKAALSDRIHQPYRQTLIPGYRAVEQAAIAEGAYGLVISGAGPTLLALAPTEQVQAVTDGMQAAWLSEGITAKVMALPLDTQGAIAEQV</sequence>
<evidence type="ECO:0000259" key="14">
    <source>
        <dbReference type="Pfam" id="PF00288"/>
    </source>
</evidence>
<comment type="function">
    <text evidence="12 13">Catalyzes the ATP-dependent phosphorylation of L-homoserine to L-homoserine phosphate.</text>
</comment>
<feature type="domain" description="GHMP kinase C-terminal" evidence="15">
    <location>
        <begin position="210"/>
        <end position="284"/>
    </location>
</feature>
<keyword evidence="13" id="KW-0963">Cytoplasm</keyword>
<protein>
    <recommendedName>
        <fullName evidence="4 13">Homoserine kinase</fullName>
        <shortName evidence="13">HK</shortName>
        <shortName evidence="13">HSK</shortName>
        <ecNumber evidence="3 13">2.7.1.39</ecNumber>
    </recommendedName>
</protein>
<dbReference type="PANTHER" id="PTHR20861">
    <property type="entry name" value="HOMOSERINE/4-DIPHOSPHOCYTIDYL-2-C-METHYL-D-ERYTHRITOL KINASE"/>
    <property type="match status" value="1"/>
</dbReference>
<dbReference type="SUPFAM" id="SSF55060">
    <property type="entry name" value="GHMP Kinase, C-terminal domain"/>
    <property type="match status" value="1"/>
</dbReference>
<gene>
    <name evidence="13" type="primary">thrB</name>
    <name evidence="16" type="ORF">ENR64_08225</name>
</gene>
<evidence type="ECO:0000259" key="15">
    <source>
        <dbReference type="Pfam" id="PF08544"/>
    </source>
</evidence>